<feature type="region of interest" description="Disordered" evidence="1">
    <location>
        <begin position="1"/>
        <end position="21"/>
    </location>
</feature>
<comment type="caution">
    <text evidence="2">The sequence shown here is derived from an EMBL/GenBank/DDBJ whole genome shotgun (WGS) entry which is preliminary data.</text>
</comment>
<gene>
    <name evidence="2" type="ORF">GIL414_LOCUS30464</name>
</gene>
<dbReference type="Proteomes" id="UP000681720">
    <property type="component" value="Unassembled WGS sequence"/>
</dbReference>
<protein>
    <submittedName>
        <fullName evidence="2">Uncharacterized protein</fullName>
    </submittedName>
</protein>
<dbReference type="EMBL" id="CAJOBJ010058518">
    <property type="protein sequence ID" value="CAF4407693.1"/>
    <property type="molecule type" value="Genomic_DNA"/>
</dbReference>
<organism evidence="2 3">
    <name type="scientific">Rotaria magnacalcarata</name>
    <dbReference type="NCBI Taxonomy" id="392030"/>
    <lineage>
        <taxon>Eukaryota</taxon>
        <taxon>Metazoa</taxon>
        <taxon>Spiralia</taxon>
        <taxon>Gnathifera</taxon>
        <taxon>Rotifera</taxon>
        <taxon>Eurotatoria</taxon>
        <taxon>Bdelloidea</taxon>
        <taxon>Philodinida</taxon>
        <taxon>Philodinidae</taxon>
        <taxon>Rotaria</taxon>
    </lineage>
</organism>
<sequence>MATNNANSYNQEEEEEQQQDETLQNFDKMWNNLSWNIKDKSKVNEKLD</sequence>
<dbReference type="AlphaFoldDB" id="A0A8S2W5G2"/>
<feature type="non-terminal residue" evidence="2">
    <location>
        <position position="1"/>
    </location>
</feature>
<evidence type="ECO:0000256" key="1">
    <source>
        <dbReference type="SAM" id="MobiDB-lite"/>
    </source>
</evidence>
<evidence type="ECO:0000313" key="2">
    <source>
        <dbReference type="EMBL" id="CAF4407693.1"/>
    </source>
</evidence>
<feature type="compositionally biased region" description="Polar residues" evidence="1">
    <location>
        <begin position="1"/>
        <end position="10"/>
    </location>
</feature>
<reference evidence="2" key="1">
    <citation type="submission" date="2021-02" db="EMBL/GenBank/DDBJ databases">
        <authorList>
            <person name="Nowell W R."/>
        </authorList>
    </citation>
    <scope>NUCLEOTIDE SEQUENCE</scope>
</reference>
<proteinExistence type="predicted"/>
<name>A0A8S2W5G2_9BILA</name>
<accession>A0A8S2W5G2</accession>
<evidence type="ECO:0000313" key="3">
    <source>
        <dbReference type="Proteomes" id="UP000681720"/>
    </source>
</evidence>